<evidence type="ECO:0000313" key="3">
    <source>
        <dbReference type="Proteomes" id="UP001603857"/>
    </source>
</evidence>
<evidence type="ECO:0000313" key="2">
    <source>
        <dbReference type="EMBL" id="KAL2343344.1"/>
    </source>
</evidence>
<feature type="compositionally biased region" description="Basic and acidic residues" evidence="1">
    <location>
        <begin position="1"/>
        <end position="10"/>
    </location>
</feature>
<reference evidence="2 3" key="1">
    <citation type="submission" date="2024-08" db="EMBL/GenBank/DDBJ databases">
        <title>Insights into the chromosomal genome structure of Flemingia macrophylla.</title>
        <authorList>
            <person name="Ding Y."/>
            <person name="Zhao Y."/>
            <person name="Bi W."/>
            <person name="Wu M."/>
            <person name="Zhao G."/>
            <person name="Gong Y."/>
            <person name="Li W."/>
            <person name="Zhang P."/>
        </authorList>
    </citation>
    <scope>NUCLEOTIDE SEQUENCE [LARGE SCALE GENOMIC DNA]</scope>
    <source>
        <strain evidence="2">DYQJB</strain>
        <tissue evidence="2">Leaf</tissue>
    </source>
</reference>
<name>A0ABD1N5G6_9FABA</name>
<dbReference type="AlphaFoldDB" id="A0ABD1N5G6"/>
<feature type="region of interest" description="Disordered" evidence="1">
    <location>
        <begin position="1"/>
        <end position="23"/>
    </location>
</feature>
<evidence type="ECO:0000256" key="1">
    <source>
        <dbReference type="SAM" id="MobiDB-lite"/>
    </source>
</evidence>
<organism evidence="2 3">
    <name type="scientific">Flemingia macrophylla</name>
    <dbReference type="NCBI Taxonomy" id="520843"/>
    <lineage>
        <taxon>Eukaryota</taxon>
        <taxon>Viridiplantae</taxon>
        <taxon>Streptophyta</taxon>
        <taxon>Embryophyta</taxon>
        <taxon>Tracheophyta</taxon>
        <taxon>Spermatophyta</taxon>
        <taxon>Magnoliopsida</taxon>
        <taxon>eudicotyledons</taxon>
        <taxon>Gunneridae</taxon>
        <taxon>Pentapetalae</taxon>
        <taxon>rosids</taxon>
        <taxon>fabids</taxon>
        <taxon>Fabales</taxon>
        <taxon>Fabaceae</taxon>
        <taxon>Papilionoideae</taxon>
        <taxon>50 kb inversion clade</taxon>
        <taxon>NPAAA clade</taxon>
        <taxon>indigoferoid/millettioid clade</taxon>
        <taxon>Phaseoleae</taxon>
        <taxon>Flemingia</taxon>
    </lineage>
</organism>
<protein>
    <submittedName>
        <fullName evidence="2">Uncharacterized protein</fullName>
    </submittedName>
</protein>
<gene>
    <name evidence="2" type="ORF">Fmac_004629</name>
</gene>
<dbReference type="EMBL" id="JBGMDY010000002">
    <property type="protein sequence ID" value="KAL2343344.1"/>
    <property type="molecule type" value="Genomic_DNA"/>
</dbReference>
<dbReference type="Proteomes" id="UP001603857">
    <property type="component" value="Unassembled WGS sequence"/>
</dbReference>
<sequence>MDATFAEDRTMATQQVPYEDDSPPIGGFSQEVAQIILQDGETLLYEAQATCFNELDRTPSVIKDHFLKKMMLVLTQPDIFMVGLYETNYRRKSNMIEKIIRRE</sequence>
<accession>A0ABD1N5G6</accession>
<comment type="caution">
    <text evidence="2">The sequence shown here is derived from an EMBL/GenBank/DDBJ whole genome shotgun (WGS) entry which is preliminary data.</text>
</comment>
<keyword evidence="3" id="KW-1185">Reference proteome</keyword>
<proteinExistence type="predicted"/>